<organism evidence="3 4">
    <name type="scientific">Euplotes crassus</name>
    <dbReference type="NCBI Taxonomy" id="5936"/>
    <lineage>
        <taxon>Eukaryota</taxon>
        <taxon>Sar</taxon>
        <taxon>Alveolata</taxon>
        <taxon>Ciliophora</taxon>
        <taxon>Intramacronucleata</taxon>
        <taxon>Spirotrichea</taxon>
        <taxon>Hypotrichia</taxon>
        <taxon>Euplotida</taxon>
        <taxon>Euplotidae</taxon>
        <taxon>Moneuplotes</taxon>
    </lineage>
</organism>
<evidence type="ECO:0000256" key="2">
    <source>
        <dbReference type="SAM" id="MobiDB-lite"/>
    </source>
</evidence>
<feature type="region of interest" description="Disordered" evidence="2">
    <location>
        <begin position="1110"/>
        <end position="1133"/>
    </location>
</feature>
<gene>
    <name evidence="3" type="ORF">ECRASSUSDP1_LOCUS5953</name>
</gene>
<dbReference type="AlphaFoldDB" id="A0AAD1U9N7"/>
<feature type="coiled-coil region" evidence="1">
    <location>
        <begin position="442"/>
        <end position="476"/>
    </location>
</feature>
<evidence type="ECO:0000313" key="4">
    <source>
        <dbReference type="Proteomes" id="UP001295684"/>
    </source>
</evidence>
<feature type="coiled-coil region" evidence="1">
    <location>
        <begin position="500"/>
        <end position="688"/>
    </location>
</feature>
<feature type="coiled-coil region" evidence="1">
    <location>
        <begin position="940"/>
        <end position="967"/>
    </location>
</feature>
<reference evidence="3" key="1">
    <citation type="submission" date="2023-07" db="EMBL/GenBank/DDBJ databases">
        <authorList>
            <consortium name="AG Swart"/>
            <person name="Singh M."/>
            <person name="Singh A."/>
            <person name="Seah K."/>
            <person name="Emmerich C."/>
        </authorList>
    </citation>
    <scope>NUCLEOTIDE SEQUENCE</scope>
    <source>
        <strain evidence="3">DP1</strain>
    </source>
</reference>
<sequence>MKDLVSMSVQFQEDLVKRNRSHVNSTTFDESLLNKSKFTNISSNVSQEEELNRSRLPTVAFYSSDKWKTNSGFNPKYSLSQKRDKNATGGHRGVTLNQVFHNNVIINPKMIKKKRRHRGRNRFENKSVYWDPNYTKKILLDDGSREFASMARRSIEPESLNQDSFLPIPKKSIDDSQVECSTTEIRSRKEPSLAKISVSSDTILQWIKDTLEDATYFQTPDTFTGSDIKNNVMRQYKIDREFLSICGIPEEAISRLYRCLFVYSIGFNDLLKTLLSHCKDKASLISSIWRAFTVILEYSCKVEYKALINKKIEEHQNEITKIEKDHEEAIKDIKLEVLELRNKISGMDKYVRQCEKEKREAIEAKEFIQEQIKNKSEEYEYEVQLRLQFEAKLNSLHSAHRAVEGEFRTTKADRDRYLEELVRFKGLYQNFRKQYFTCNSEKETLESQLSFREQRIKSLIRENTLLQETLHEYEERVGIKNRRDKAQIEVDSKTGKRISVEEALKELHSISEVNQDLKNAEGISPNPKYLPKDQPQIYEERYNELNEKYLVIQSELNTYKAKETSDNGIVKEKDERISKLKAQIEEHQANHNKLDDKYQILLMDNKSCKETLKSREQELHEVTEKLKSINKARNKGKTELNVLEKKIRELQGLLDKSQEDQEMLTKRLENTTSELTKIHSEKEEVQNKLKDTERYHAHSIKQYEDKLSTAMEISAQNKKKKEAWAQNYEKEQSSHSLTMSNLTKLQTTLKETQLNLQTLKITTKSLESQTAAHISKTTTLNTSLIKSSLQNDKHLREIATLSKLLAHSKSALAKAQSNFAAQLASQSKSFLLKSSLSLMESEDLRSSLLRERRRVTELKAKLEDQSLALEHEREKSKQMKEKTEKEEREGEEERVLLEEMQMVVDEYRDCYEEVSGKWKKERKSRQILERSRQIDMDRVMRDGKKEVKNLESKVKKLEKIVRDQKLDFSKKHKSNLKPQAASVQASVPTRTISTATATTMKNIEDLKSTLESTQKDFQSLKIQTQVYKLKITDLESKEAKLQSLLPDSTLTPKYLPPSQPIITNPGPSPPRIPPGPTPIFSAFSSSTFQPPRHTHASIPTRTPVATVTRFGKTSGRGSTKKRNKDFKSLMRIV</sequence>
<comment type="caution">
    <text evidence="3">The sequence shown here is derived from an EMBL/GenBank/DDBJ whole genome shotgun (WGS) entry which is preliminary data.</text>
</comment>
<protein>
    <submittedName>
        <fullName evidence="3">Uncharacterized protein</fullName>
    </submittedName>
</protein>
<feature type="region of interest" description="Disordered" evidence="2">
    <location>
        <begin position="869"/>
        <end position="893"/>
    </location>
</feature>
<name>A0AAD1U9N7_EUPCR</name>
<feature type="coiled-coil region" evidence="1">
    <location>
        <begin position="742"/>
        <end position="769"/>
    </location>
</feature>
<accession>A0AAD1U9N7</accession>
<dbReference type="EMBL" id="CAMPGE010005769">
    <property type="protein sequence ID" value="CAI2364608.1"/>
    <property type="molecule type" value="Genomic_DNA"/>
</dbReference>
<keyword evidence="1" id="KW-0175">Coiled coil</keyword>
<keyword evidence="4" id="KW-1185">Reference proteome</keyword>
<evidence type="ECO:0000313" key="3">
    <source>
        <dbReference type="EMBL" id="CAI2364608.1"/>
    </source>
</evidence>
<proteinExistence type="predicted"/>
<feature type="coiled-coil region" evidence="1">
    <location>
        <begin position="305"/>
        <end position="378"/>
    </location>
</feature>
<dbReference type="Proteomes" id="UP001295684">
    <property type="component" value="Unassembled WGS sequence"/>
</dbReference>
<evidence type="ECO:0000256" key="1">
    <source>
        <dbReference type="SAM" id="Coils"/>
    </source>
</evidence>